<feature type="transmembrane region" description="Helical" evidence="4">
    <location>
        <begin position="209"/>
        <end position="229"/>
    </location>
</feature>
<keyword evidence="2" id="KW-0479">Metal-binding</keyword>
<proteinExistence type="predicted"/>
<dbReference type="PANTHER" id="PTHR10666">
    <property type="entry name" value="UBIQUITIN"/>
    <property type="match status" value="1"/>
</dbReference>
<sequence>MQIHVKTLRGKTLTFDVDKSETLRDLKIKVQERETLPPHQQRINFGGYQLFGDEESVLDQVNTFLRRNGREPIKGDHSDITLWLTPRFRGGGNQIYHRPVFSSLSDSESDDDDRKDGAFVMSRSDQINRTSSLSDQLPRNGSSESAAFNGASAYRPHQIEGLHDSIEPSLENGVYGDDADLHRKKNELTSNVFPEKQTSFWRFLSDARISINIVMVTIASALFLVPKAMRKVWDSGVEDGGSIVVFATLSVVATAFLLLAIRHCRRIPLRQEIPKLYLEVLRDGKRLMVSVSEIAAGDVVVSSEQPTRVDDDRKSTRTTITTMPSTVLRVFKCKTCNRQFSSLATLRGHMATHKKPQLNKPSIELQTNEFIKTE</sequence>
<dbReference type="InterPro" id="IPR019956">
    <property type="entry name" value="Ubiquitin_dom"/>
</dbReference>
<feature type="transmembrane region" description="Helical" evidence="4">
    <location>
        <begin position="241"/>
        <end position="261"/>
    </location>
</feature>
<evidence type="ECO:0000256" key="2">
    <source>
        <dbReference type="PROSITE-ProRule" id="PRU00042"/>
    </source>
</evidence>
<dbReference type="AlphaFoldDB" id="A0AAP0EPW0"/>
<feature type="domain" description="Ubiquitin-like" evidence="5">
    <location>
        <begin position="1"/>
        <end position="50"/>
    </location>
</feature>
<name>A0AAP0EPW0_9MAGN</name>
<dbReference type="Proteomes" id="UP001417504">
    <property type="component" value="Unassembled WGS sequence"/>
</dbReference>
<accession>A0AAP0EPW0</accession>
<dbReference type="InterPro" id="IPR013087">
    <property type="entry name" value="Znf_C2H2_type"/>
</dbReference>
<dbReference type="GO" id="GO:0003729">
    <property type="term" value="F:mRNA binding"/>
    <property type="evidence" value="ECO:0007669"/>
    <property type="project" value="UniProtKB-ARBA"/>
</dbReference>
<evidence type="ECO:0000256" key="1">
    <source>
        <dbReference type="ARBA" id="ARBA00022499"/>
    </source>
</evidence>
<evidence type="ECO:0000313" key="7">
    <source>
        <dbReference type="EMBL" id="KAK9097461.1"/>
    </source>
</evidence>
<evidence type="ECO:0000259" key="6">
    <source>
        <dbReference type="PROSITE" id="PS50157"/>
    </source>
</evidence>
<keyword evidence="2" id="KW-0863">Zinc-finger</keyword>
<dbReference type="PROSITE" id="PS00028">
    <property type="entry name" value="ZINC_FINGER_C2H2_1"/>
    <property type="match status" value="1"/>
</dbReference>
<dbReference type="PROSITE" id="PS50157">
    <property type="entry name" value="ZINC_FINGER_C2H2_2"/>
    <property type="match status" value="1"/>
</dbReference>
<dbReference type="Pfam" id="PF00240">
    <property type="entry name" value="ubiquitin"/>
    <property type="match status" value="1"/>
</dbReference>
<dbReference type="GO" id="GO:0008270">
    <property type="term" value="F:zinc ion binding"/>
    <property type="evidence" value="ECO:0007669"/>
    <property type="project" value="UniProtKB-KW"/>
</dbReference>
<dbReference type="InterPro" id="IPR000626">
    <property type="entry name" value="Ubiquitin-like_dom"/>
</dbReference>
<feature type="region of interest" description="Disordered" evidence="3">
    <location>
        <begin position="103"/>
        <end position="147"/>
    </location>
</feature>
<keyword evidence="4" id="KW-0472">Membrane</keyword>
<keyword evidence="1" id="KW-1017">Isopeptide bond</keyword>
<dbReference type="Gene3D" id="3.10.20.90">
    <property type="entry name" value="Phosphatidylinositol 3-kinase Catalytic Subunit, Chain A, domain 1"/>
    <property type="match status" value="1"/>
</dbReference>
<dbReference type="SMART" id="SM00213">
    <property type="entry name" value="UBQ"/>
    <property type="match status" value="1"/>
</dbReference>
<evidence type="ECO:0008006" key="9">
    <source>
        <dbReference type="Google" id="ProtNLM"/>
    </source>
</evidence>
<keyword evidence="4" id="KW-1133">Transmembrane helix</keyword>
<dbReference type="PROSITE" id="PS50053">
    <property type="entry name" value="UBIQUITIN_2"/>
    <property type="match status" value="1"/>
</dbReference>
<dbReference type="Pfam" id="PF13912">
    <property type="entry name" value="zf-C2H2_6"/>
    <property type="match status" value="1"/>
</dbReference>
<dbReference type="SUPFAM" id="SSF54236">
    <property type="entry name" value="Ubiquitin-like"/>
    <property type="match status" value="1"/>
</dbReference>
<evidence type="ECO:0000313" key="8">
    <source>
        <dbReference type="Proteomes" id="UP001417504"/>
    </source>
</evidence>
<dbReference type="InterPro" id="IPR050158">
    <property type="entry name" value="Ubiquitin_ubiquitin-like"/>
</dbReference>
<dbReference type="InterPro" id="IPR036236">
    <property type="entry name" value="Znf_C2H2_sf"/>
</dbReference>
<feature type="domain" description="C2H2-type" evidence="6">
    <location>
        <begin position="331"/>
        <end position="358"/>
    </location>
</feature>
<evidence type="ECO:0000259" key="5">
    <source>
        <dbReference type="PROSITE" id="PS50053"/>
    </source>
</evidence>
<feature type="compositionally biased region" description="Polar residues" evidence="3">
    <location>
        <begin position="123"/>
        <end position="146"/>
    </location>
</feature>
<dbReference type="EMBL" id="JBBNAE010000009">
    <property type="protein sequence ID" value="KAK9097461.1"/>
    <property type="molecule type" value="Genomic_DNA"/>
</dbReference>
<evidence type="ECO:0000256" key="3">
    <source>
        <dbReference type="SAM" id="MobiDB-lite"/>
    </source>
</evidence>
<keyword evidence="4" id="KW-0812">Transmembrane</keyword>
<evidence type="ECO:0000256" key="4">
    <source>
        <dbReference type="SAM" id="Phobius"/>
    </source>
</evidence>
<keyword evidence="8" id="KW-1185">Reference proteome</keyword>
<dbReference type="SUPFAM" id="SSF57667">
    <property type="entry name" value="beta-beta-alpha zinc fingers"/>
    <property type="match status" value="1"/>
</dbReference>
<organism evidence="7 8">
    <name type="scientific">Stephania japonica</name>
    <dbReference type="NCBI Taxonomy" id="461633"/>
    <lineage>
        <taxon>Eukaryota</taxon>
        <taxon>Viridiplantae</taxon>
        <taxon>Streptophyta</taxon>
        <taxon>Embryophyta</taxon>
        <taxon>Tracheophyta</taxon>
        <taxon>Spermatophyta</taxon>
        <taxon>Magnoliopsida</taxon>
        <taxon>Ranunculales</taxon>
        <taxon>Menispermaceae</taxon>
        <taxon>Menispermoideae</taxon>
        <taxon>Cissampelideae</taxon>
        <taxon>Stephania</taxon>
    </lineage>
</organism>
<keyword evidence="2" id="KW-0862">Zinc</keyword>
<dbReference type="PRINTS" id="PR00348">
    <property type="entry name" value="UBIQUITIN"/>
</dbReference>
<dbReference type="SMART" id="SM00355">
    <property type="entry name" value="ZnF_C2H2"/>
    <property type="match status" value="1"/>
</dbReference>
<comment type="caution">
    <text evidence="7">The sequence shown here is derived from an EMBL/GenBank/DDBJ whole genome shotgun (WGS) entry which is preliminary data.</text>
</comment>
<protein>
    <recommendedName>
        <fullName evidence="9">Ubiquitin-like domain-containing protein</fullName>
    </recommendedName>
</protein>
<dbReference type="Gene3D" id="3.30.160.60">
    <property type="entry name" value="Classic Zinc Finger"/>
    <property type="match status" value="1"/>
</dbReference>
<reference evidence="7 8" key="1">
    <citation type="submission" date="2024-01" db="EMBL/GenBank/DDBJ databases">
        <title>Genome assemblies of Stephania.</title>
        <authorList>
            <person name="Yang L."/>
        </authorList>
    </citation>
    <scope>NUCLEOTIDE SEQUENCE [LARGE SCALE GENOMIC DNA]</scope>
    <source>
        <strain evidence="7">QJT</strain>
        <tissue evidence="7">Leaf</tissue>
    </source>
</reference>
<dbReference type="InterPro" id="IPR029071">
    <property type="entry name" value="Ubiquitin-like_domsf"/>
</dbReference>
<gene>
    <name evidence="7" type="ORF">Sjap_022958</name>
</gene>